<proteinExistence type="predicted"/>
<reference evidence="2" key="1">
    <citation type="journal article" date="2021" name="Proc. Natl. Acad. Sci. U.S.A.">
        <title>Three genomes in the algal genus Volvox reveal the fate of a haploid sex-determining region after a transition to homothallism.</title>
        <authorList>
            <person name="Yamamoto K."/>
            <person name="Hamaji T."/>
            <person name="Kawai-Toyooka H."/>
            <person name="Matsuzaki R."/>
            <person name="Takahashi F."/>
            <person name="Nishimura Y."/>
            <person name="Kawachi M."/>
            <person name="Noguchi H."/>
            <person name="Minakuchi Y."/>
            <person name="Umen J.G."/>
            <person name="Toyoda A."/>
            <person name="Nozaki H."/>
        </authorList>
    </citation>
    <scope>NUCLEOTIDE SEQUENCE</scope>
    <source>
        <strain evidence="2">NIES-3785</strain>
    </source>
</reference>
<feature type="region of interest" description="Disordered" evidence="1">
    <location>
        <begin position="225"/>
        <end position="284"/>
    </location>
</feature>
<sequence>MRRTSSQNPPTQLARKAKLRLQCKNDNNLLRLERLAAVAAIEPPNIDEPETESLVRQRLPSHILLSNTINGNARAPQERMGEDGEILSNAELPHRTPEQARAAQHVAETMRNATHNRVVALEGEVTKLRELMHDRLGSIDETNHRLFAMFEQLSERMLERSQTTEAADLRKKTMVDVITTVASSSLIGLLSQDSLQQTALQAILEKQLTPTPTLEEVKSLWESATMGAQPGGSGSQTTAPKTSRPSEGWQSVSKKPRTEHPSDKSPHGGPRCRNCRGFKKPGQSWADHAVDCAKAIKADAERKMALATKLESQMQE</sequence>
<evidence type="ECO:0000313" key="3">
    <source>
        <dbReference type="Proteomes" id="UP000722791"/>
    </source>
</evidence>
<protein>
    <submittedName>
        <fullName evidence="2">Uncharacterized protein</fullName>
    </submittedName>
</protein>
<dbReference type="Proteomes" id="UP000722791">
    <property type="component" value="Unassembled WGS sequence"/>
</dbReference>
<feature type="compositionally biased region" description="Polar residues" evidence="1">
    <location>
        <begin position="235"/>
        <end position="253"/>
    </location>
</feature>
<name>A0A8J4GXK1_9CHLO</name>
<feature type="compositionally biased region" description="Basic and acidic residues" evidence="1">
    <location>
        <begin position="256"/>
        <end position="266"/>
    </location>
</feature>
<gene>
    <name evidence="2" type="ORF">Vretimale_19838</name>
</gene>
<evidence type="ECO:0000313" key="2">
    <source>
        <dbReference type="EMBL" id="GIM17304.1"/>
    </source>
</evidence>
<evidence type="ECO:0000256" key="1">
    <source>
        <dbReference type="SAM" id="MobiDB-lite"/>
    </source>
</evidence>
<comment type="caution">
    <text evidence="2">The sequence shown here is derived from an EMBL/GenBank/DDBJ whole genome shotgun (WGS) entry which is preliminary data.</text>
</comment>
<accession>A0A8J4GXK1</accession>
<organism evidence="2 3">
    <name type="scientific">Volvox reticuliferus</name>
    <dbReference type="NCBI Taxonomy" id="1737510"/>
    <lineage>
        <taxon>Eukaryota</taxon>
        <taxon>Viridiplantae</taxon>
        <taxon>Chlorophyta</taxon>
        <taxon>core chlorophytes</taxon>
        <taxon>Chlorophyceae</taxon>
        <taxon>CS clade</taxon>
        <taxon>Chlamydomonadales</taxon>
        <taxon>Volvocaceae</taxon>
        <taxon>Volvox</taxon>
    </lineage>
</organism>
<dbReference type="AlphaFoldDB" id="A0A8J4GXK1"/>
<dbReference type="EMBL" id="BNCQ01000104">
    <property type="protein sequence ID" value="GIM17304.1"/>
    <property type="molecule type" value="Genomic_DNA"/>
</dbReference>